<gene>
    <name evidence="5" type="primary">LOC113794617</name>
</gene>
<dbReference type="InterPro" id="IPR008936">
    <property type="entry name" value="Rho_GTPase_activation_prot"/>
</dbReference>
<evidence type="ECO:0000313" key="5">
    <source>
        <dbReference type="RefSeq" id="XP_027200541.1"/>
    </source>
</evidence>
<dbReference type="GO" id="GO:0005096">
    <property type="term" value="F:GTPase activator activity"/>
    <property type="evidence" value="ECO:0007669"/>
    <property type="project" value="UniProtKB-KW"/>
</dbReference>
<keyword evidence="1" id="KW-0343">GTPase activation</keyword>
<feature type="region of interest" description="Disordered" evidence="2">
    <location>
        <begin position="54"/>
        <end position="87"/>
    </location>
</feature>
<dbReference type="Gene3D" id="1.10.555.10">
    <property type="entry name" value="Rho GTPase activation protein"/>
    <property type="match status" value="1"/>
</dbReference>
<dbReference type="AlphaFoldDB" id="A0A6P6Y6B2"/>
<dbReference type="PANTHER" id="PTHR14963:SF1">
    <property type="entry name" value="RHO GTPASE-ACTIVATING PROTEIN CONUNDRUM"/>
    <property type="match status" value="1"/>
</dbReference>
<feature type="compositionally biased region" description="Low complexity" evidence="2">
    <location>
        <begin position="75"/>
        <end position="87"/>
    </location>
</feature>
<dbReference type="SMART" id="SM00324">
    <property type="entry name" value="RhoGAP"/>
    <property type="match status" value="1"/>
</dbReference>
<evidence type="ECO:0000313" key="4">
    <source>
        <dbReference type="Proteomes" id="UP000515146"/>
    </source>
</evidence>
<accession>A0A6P6Y6B2</accession>
<evidence type="ECO:0000256" key="1">
    <source>
        <dbReference type="ARBA" id="ARBA00022468"/>
    </source>
</evidence>
<dbReference type="RefSeq" id="XP_027200541.1">
    <property type="nucleotide sequence ID" value="XM_027344740.1"/>
</dbReference>
<evidence type="ECO:0000259" key="3">
    <source>
        <dbReference type="PROSITE" id="PS50238"/>
    </source>
</evidence>
<feature type="domain" description="Rho-GAP" evidence="3">
    <location>
        <begin position="334"/>
        <end position="537"/>
    </location>
</feature>
<feature type="compositionally biased region" description="Low complexity" evidence="2">
    <location>
        <begin position="54"/>
        <end position="63"/>
    </location>
</feature>
<dbReference type="Pfam" id="PF00620">
    <property type="entry name" value="RhoGAP"/>
    <property type="match status" value="1"/>
</dbReference>
<dbReference type="OrthoDB" id="27680at2759"/>
<dbReference type="PROSITE" id="PS50238">
    <property type="entry name" value="RHOGAP"/>
    <property type="match status" value="1"/>
</dbReference>
<reference evidence="5" key="1">
    <citation type="submission" date="2025-08" db="UniProtKB">
        <authorList>
            <consortium name="RefSeq"/>
        </authorList>
    </citation>
    <scope>IDENTIFICATION</scope>
    <source>
        <strain evidence="5">Airmid</strain>
    </source>
</reference>
<feature type="region of interest" description="Disordered" evidence="2">
    <location>
        <begin position="516"/>
        <end position="537"/>
    </location>
</feature>
<dbReference type="KEGG" id="dpte:113794617"/>
<dbReference type="GO" id="GO:0007165">
    <property type="term" value="P:signal transduction"/>
    <property type="evidence" value="ECO:0007669"/>
    <property type="project" value="InterPro"/>
</dbReference>
<dbReference type="InterPro" id="IPR000198">
    <property type="entry name" value="RhoGAP_dom"/>
</dbReference>
<dbReference type="PANTHER" id="PTHR14963">
    <property type="entry name" value="RHO GTPASE ACTIVATING PROTEIN 18,19-RELATED"/>
    <property type="match status" value="1"/>
</dbReference>
<protein>
    <submittedName>
        <fullName evidence="5">Signal transducer and activator of transcription B-like</fullName>
    </submittedName>
</protein>
<sequence length="641" mass="73914">MKKSSTSKKIDIHLTPRQQQVIDEKFNTLRQRKHRQLPTIDETIDCYQFEQQNNNNNQSIDLNNNDERKHRLQSKSKSSSLSKFSKSTPNLFDVIDSESSMKSDNNNQNKKTFTHRLQDRLKRFFNTGSRSSSVQKHKISNEIIGNNDSDGRSVRIKYFKYNASYRKAQRGKHRQPQQIKYRLLEPILLRKDELPSSSSSSSSTAMEQQALLIYENFGVRFIIDQNHQYLIELAFQQQQSLTYCEDFTKNLAGAVQTLALLELQADINQLQQLFRLSPSMNYDMINNNNNNNATAITNNCSTYIIPMPNFSKNRKTFPSLISKNENRSIIIFGGNLTALHVRDNERNKNDLDVPSILKHMIDYLGENGVKEEGIFRVPGTKNRLNKLEEELTDLYLNYYKLNKPDDIDEINTIFDKYNVHDVASLLKLFIRRLSPPLMTNELMDIFLMIPKIMNIFVKIKILNLLMLTLNDTHRNSLNALLNLSNKVVRFKEYNLITLDGIVTLLAANLFNFCPSPSSSNNRNNNHQSTINGQKRSSISTTIDSIGLPTTYSQQEKRDGSPKSLSSNNNNNHYRRISVSSQAVNEISTEMANQLERTQNSLGVLKLLINLQPILFHIPPYLERQIHENGEKKAQVNKLFNL</sequence>
<dbReference type="GO" id="GO:0005737">
    <property type="term" value="C:cytoplasm"/>
    <property type="evidence" value="ECO:0007669"/>
    <property type="project" value="TreeGrafter"/>
</dbReference>
<feature type="region of interest" description="Disordered" evidence="2">
    <location>
        <begin position="549"/>
        <end position="576"/>
    </location>
</feature>
<dbReference type="InParanoid" id="A0A6P6Y6B2"/>
<keyword evidence="4" id="KW-1185">Reference proteome</keyword>
<feature type="compositionally biased region" description="Low complexity" evidence="2">
    <location>
        <begin position="516"/>
        <end position="531"/>
    </location>
</feature>
<evidence type="ECO:0000256" key="2">
    <source>
        <dbReference type="SAM" id="MobiDB-lite"/>
    </source>
</evidence>
<dbReference type="GO" id="GO:0051056">
    <property type="term" value="P:regulation of small GTPase mediated signal transduction"/>
    <property type="evidence" value="ECO:0007669"/>
    <property type="project" value="TreeGrafter"/>
</dbReference>
<dbReference type="SUPFAM" id="SSF48350">
    <property type="entry name" value="GTPase activation domain, GAP"/>
    <property type="match status" value="1"/>
</dbReference>
<organism evidence="4 5">
    <name type="scientific">Dermatophagoides pteronyssinus</name>
    <name type="common">European house dust mite</name>
    <dbReference type="NCBI Taxonomy" id="6956"/>
    <lineage>
        <taxon>Eukaryota</taxon>
        <taxon>Metazoa</taxon>
        <taxon>Ecdysozoa</taxon>
        <taxon>Arthropoda</taxon>
        <taxon>Chelicerata</taxon>
        <taxon>Arachnida</taxon>
        <taxon>Acari</taxon>
        <taxon>Acariformes</taxon>
        <taxon>Sarcoptiformes</taxon>
        <taxon>Astigmata</taxon>
        <taxon>Psoroptidia</taxon>
        <taxon>Analgoidea</taxon>
        <taxon>Pyroglyphidae</taxon>
        <taxon>Dermatophagoidinae</taxon>
        <taxon>Dermatophagoides</taxon>
    </lineage>
</organism>
<name>A0A6P6Y6B2_DERPT</name>
<dbReference type="GO" id="GO:0030833">
    <property type="term" value="P:regulation of actin filament polymerization"/>
    <property type="evidence" value="ECO:0007669"/>
    <property type="project" value="TreeGrafter"/>
</dbReference>
<proteinExistence type="predicted"/>
<dbReference type="Proteomes" id="UP000515146">
    <property type="component" value="Unplaced"/>
</dbReference>